<proteinExistence type="predicted"/>
<comment type="caution">
    <text evidence="2">The sequence shown here is derived from an EMBL/GenBank/DDBJ whole genome shotgun (WGS) entry which is preliminary data.</text>
</comment>
<dbReference type="AlphaFoldDB" id="A0A812CDT0"/>
<accession>A0A812CDT0</accession>
<feature type="transmembrane region" description="Helical" evidence="1">
    <location>
        <begin position="101"/>
        <end position="122"/>
    </location>
</feature>
<keyword evidence="1" id="KW-1133">Transmembrane helix</keyword>
<keyword evidence="3" id="KW-1185">Reference proteome</keyword>
<organism evidence="2 3">
    <name type="scientific">Acanthosepion pharaonis</name>
    <name type="common">Pharaoh cuttlefish</name>
    <name type="synonym">Sepia pharaonis</name>
    <dbReference type="NCBI Taxonomy" id="158019"/>
    <lineage>
        <taxon>Eukaryota</taxon>
        <taxon>Metazoa</taxon>
        <taxon>Spiralia</taxon>
        <taxon>Lophotrochozoa</taxon>
        <taxon>Mollusca</taxon>
        <taxon>Cephalopoda</taxon>
        <taxon>Coleoidea</taxon>
        <taxon>Decapodiformes</taxon>
        <taxon>Sepiida</taxon>
        <taxon>Sepiina</taxon>
        <taxon>Sepiidae</taxon>
        <taxon>Acanthosepion</taxon>
    </lineage>
</organism>
<keyword evidence="1" id="KW-0472">Membrane</keyword>
<dbReference type="EMBL" id="CAHIKZ030001668">
    <property type="protein sequence ID" value="CAE1271818.1"/>
    <property type="molecule type" value="Genomic_DNA"/>
</dbReference>
<sequence>MLITTSFLFPIANNHFLLQLRHACTTSFLSFPITCFLSLLSSFYIANNSFLLHIEHAILLLFLFQFFIAILHTSICLLAPVCLFQLRHAPFANNNFTIETFVLFSSFQLLTTFPSSNCFYYFSSFQQQQFPSSSIETCLYHSFLFPIANNSFLLQLRHACTTSSSFQLLTTVFLLQLGHVVFLFFLFPIANNSFPLFN</sequence>
<protein>
    <submittedName>
        <fullName evidence="2">Uncharacterized protein</fullName>
    </submittedName>
</protein>
<feature type="transmembrane region" description="Helical" evidence="1">
    <location>
        <begin position="166"/>
        <end position="190"/>
    </location>
</feature>
<keyword evidence="1" id="KW-0812">Transmembrane</keyword>
<evidence type="ECO:0000313" key="3">
    <source>
        <dbReference type="Proteomes" id="UP000597762"/>
    </source>
</evidence>
<evidence type="ECO:0000313" key="2">
    <source>
        <dbReference type="EMBL" id="CAE1271818.1"/>
    </source>
</evidence>
<evidence type="ECO:0000256" key="1">
    <source>
        <dbReference type="SAM" id="Phobius"/>
    </source>
</evidence>
<feature type="transmembrane region" description="Helical" evidence="1">
    <location>
        <begin position="20"/>
        <end position="46"/>
    </location>
</feature>
<name>A0A812CDT0_ACAPH</name>
<gene>
    <name evidence="2" type="ORF">SPHA_37479</name>
</gene>
<feature type="transmembrane region" description="Helical" evidence="1">
    <location>
        <begin position="58"/>
        <end position="81"/>
    </location>
</feature>
<dbReference type="Proteomes" id="UP000597762">
    <property type="component" value="Unassembled WGS sequence"/>
</dbReference>
<reference evidence="2" key="1">
    <citation type="submission" date="2021-01" db="EMBL/GenBank/DDBJ databases">
        <authorList>
            <person name="Li R."/>
            <person name="Bekaert M."/>
        </authorList>
    </citation>
    <scope>NUCLEOTIDE SEQUENCE</scope>
    <source>
        <strain evidence="2">Farmed</strain>
    </source>
</reference>